<keyword evidence="2" id="KW-1283">Bacterial microcompartment</keyword>
<evidence type="ECO:0000256" key="2">
    <source>
        <dbReference type="ARBA" id="ARBA00024446"/>
    </source>
</evidence>
<dbReference type="InterPro" id="IPR036677">
    <property type="entry name" value="EutN_CcmL_sf"/>
</dbReference>
<dbReference type="Gene3D" id="2.40.50.220">
    <property type="entry name" value="EutN/Ccml"/>
    <property type="match status" value="1"/>
</dbReference>
<evidence type="ECO:0000256" key="1">
    <source>
        <dbReference type="ARBA" id="ARBA00024322"/>
    </source>
</evidence>
<comment type="subcellular location">
    <subcellularLocation>
        <location evidence="1">Bacterial microcompartment</location>
    </subcellularLocation>
</comment>
<reference evidence="3" key="1">
    <citation type="journal article" date="2014" name="Front. Microbiol.">
        <title>High frequency of phylogenetically diverse reductive dehalogenase-homologous genes in deep subseafloor sedimentary metagenomes.</title>
        <authorList>
            <person name="Kawai M."/>
            <person name="Futagami T."/>
            <person name="Toyoda A."/>
            <person name="Takaki Y."/>
            <person name="Nishi S."/>
            <person name="Hori S."/>
            <person name="Arai W."/>
            <person name="Tsubouchi T."/>
            <person name="Morono Y."/>
            <person name="Uchiyama I."/>
            <person name="Ito T."/>
            <person name="Fujiyama A."/>
            <person name="Inagaki F."/>
            <person name="Takami H."/>
        </authorList>
    </citation>
    <scope>NUCLEOTIDE SEQUENCE</scope>
    <source>
        <strain evidence="3">Expedition CK06-06</strain>
    </source>
</reference>
<dbReference type="GO" id="GO:0031469">
    <property type="term" value="C:bacterial microcompartment"/>
    <property type="evidence" value="ECO:0007669"/>
    <property type="project" value="UniProtKB-SubCell"/>
</dbReference>
<proteinExistence type="predicted"/>
<dbReference type="PANTHER" id="PTHR36539:SF1">
    <property type="entry name" value="BACTERIAL MICROCOMPARTMENT SHELL VERTEX PROTEIN EUTN"/>
    <property type="match status" value="1"/>
</dbReference>
<organism evidence="3">
    <name type="scientific">marine sediment metagenome</name>
    <dbReference type="NCBI Taxonomy" id="412755"/>
    <lineage>
        <taxon>unclassified sequences</taxon>
        <taxon>metagenomes</taxon>
        <taxon>ecological metagenomes</taxon>
    </lineage>
</organism>
<dbReference type="PROSITE" id="PS51932">
    <property type="entry name" value="BMV"/>
    <property type="match status" value="1"/>
</dbReference>
<dbReference type="CDD" id="cd01614">
    <property type="entry name" value="EutN_CcmL"/>
    <property type="match status" value="1"/>
</dbReference>
<evidence type="ECO:0000313" key="3">
    <source>
        <dbReference type="EMBL" id="GAF76514.1"/>
    </source>
</evidence>
<dbReference type="EMBL" id="BARS01005644">
    <property type="protein sequence ID" value="GAF76514.1"/>
    <property type="molecule type" value="Genomic_DNA"/>
</dbReference>
<dbReference type="InterPro" id="IPR004992">
    <property type="entry name" value="EutN_CcmL"/>
</dbReference>
<accession>X0S697</accession>
<dbReference type="SUPFAM" id="SSF159133">
    <property type="entry name" value="EutN/CcmL-like"/>
    <property type="match status" value="1"/>
</dbReference>
<dbReference type="AlphaFoldDB" id="X0S697"/>
<sequence length="109" mass="11648">MLLGRVIGTVVATQKDPNLLSFKLQLVRRVDLEARDESGFVVAVDAVGAGVGDIVIYATGSSARQTDLTRDKPVDAVLVGIVDTWDVEGEIKYRKYPGDAGTKSEEVGV</sequence>
<evidence type="ECO:0008006" key="4">
    <source>
        <dbReference type="Google" id="ProtNLM"/>
    </source>
</evidence>
<protein>
    <recommendedName>
        <fullName evidence="4">Ethanolamine utilization protein EutN</fullName>
    </recommendedName>
</protein>
<gene>
    <name evidence="3" type="ORF">S01H1_11072</name>
</gene>
<name>X0S697_9ZZZZ</name>
<comment type="caution">
    <text evidence="3">The sequence shown here is derived from an EMBL/GenBank/DDBJ whole genome shotgun (WGS) entry which is preliminary data.</text>
</comment>
<dbReference type="PANTHER" id="PTHR36539">
    <property type="entry name" value="ETHANOLAMINE UTILIZATION PROTEIN EUTN"/>
    <property type="match status" value="1"/>
</dbReference>
<dbReference type="Pfam" id="PF03319">
    <property type="entry name" value="EutN_CcmL"/>
    <property type="match status" value="1"/>
</dbReference>